<dbReference type="EMBL" id="CAAE01014149">
    <property type="protein sequence ID" value="CAF96016.1"/>
    <property type="molecule type" value="Genomic_DNA"/>
</dbReference>
<protein>
    <submittedName>
        <fullName evidence="1">(spotted green pufferfish) hypothetical protein</fullName>
    </submittedName>
</protein>
<feature type="non-terminal residue" evidence="1">
    <location>
        <position position="1"/>
    </location>
</feature>
<organism evidence="1">
    <name type="scientific">Tetraodon nigroviridis</name>
    <name type="common">Spotted green pufferfish</name>
    <name type="synonym">Chelonodon nigroviridis</name>
    <dbReference type="NCBI Taxonomy" id="99883"/>
    <lineage>
        <taxon>Eukaryota</taxon>
        <taxon>Metazoa</taxon>
        <taxon>Chordata</taxon>
        <taxon>Craniata</taxon>
        <taxon>Vertebrata</taxon>
        <taxon>Euteleostomi</taxon>
        <taxon>Actinopterygii</taxon>
        <taxon>Neopterygii</taxon>
        <taxon>Teleostei</taxon>
        <taxon>Neoteleostei</taxon>
        <taxon>Acanthomorphata</taxon>
        <taxon>Eupercaria</taxon>
        <taxon>Tetraodontiformes</taxon>
        <taxon>Tetradontoidea</taxon>
        <taxon>Tetraodontidae</taxon>
        <taxon>Tetraodon</taxon>
    </lineage>
</organism>
<reference evidence="1" key="2">
    <citation type="submission" date="2004-02" db="EMBL/GenBank/DDBJ databases">
        <authorList>
            <consortium name="Genoscope"/>
            <consortium name="Whitehead Institute Centre for Genome Research"/>
        </authorList>
    </citation>
    <scope>NUCLEOTIDE SEQUENCE</scope>
</reference>
<accession>Q4STL6</accession>
<name>Q4STL6_TETNG</name>
<evidence type="ECO:0000313" key="1">
    <source>
        <dbReference type="EMBL" id="CAF96016.1"/>
    </source>
</evidence>
<feature type="non-terminal residue" evidence="1">
    <location>
        <position position="33"/>
    </location>
</feature>
<gene>
    <name evidence="1" type="ORF">GSTENG00012885001</name>
</gene>
<dbReference type="KEGG" id="tng:GSTEN00012885G001"/>
<proteinExistence type="predicted"/>
<comment type="caution">
    <text evidence="1">The sequence shown here is derived from an EMBL/GenBank/DDBJ whole genome shotgun (WGS) entry which is preliminary data.</text>
</comment>
<reference evidence="1" key="1">
    <citation type="journal article" date="2004" name="Nature">
        <title>Genome duplication in the teleost fish Tetraodon nigroviridis reveals the early vertebrate proto-karyotype.</title>
        <authorList>
            <person name="Jaillon O."/>
            <person name="Aury J.-M."/>
            <person name="Brunet F."/>
            <person name="Petit J.-L."/>
            <person name="Stange-Thomann N."/>
            <person name="Mauceli E."/>
            <person name="Bouneau L."/>
            <person name="Fischer C."/>
            <person name="Ozouf-Costaz C."/>
            <person name="Bernot A."/>
            <person name="Nicaud S."/>
            <person name="Jaffe D."/>
            <person name="Fisher S."/>
            <person name="Lutfalla G."/>
            <person name="Dossat C."/>
            <person name="Segurens B."/>
            <person name="Dasilva C."/>
            <person name="Salanoubat M."/>
            <person name="Levy M."/>
            <person name="Boudet N."/>
            <person name="Castellano S."/>
            <person name="Anthouard V."/>
            <person name="Jubin C."/>
            <person name="Castelli V."/>
            <person name="Katinka M."/>
            <person name="Vacherie B."/>
            <person name="Biemont C."/>
            <person name="Skalli Z."/>
            <person name="Cattolico L."/>
            <person name="Poulain J."/>
            <person name="De Berardinis V."/>
            <person name="Cruaud C."/>
            <person name="Duprat S."/>
            <person name="Brottier P."/>
            <person name="Coutanceau J.-P."/>
            <person name="Gouzy J."/>
            <person name="Parra G."/>
            <person name="Lardier G."/>
            <person name="Chapple C."/>
            <person name="McKernan K.J."/>
            <person name="McEwan P."/>
            <person name="Bosak S."/>
            <person name="Kellis M."/>
            <person name="Volff J.-N."/>
            <person name="Guigo R."/>
            <person name="Zody M.C."/>
            <person name="Mesirov J."/>
            <person name="Lindblad-Toh K."/>
            <person name="Birren B."/>
            <person name="Nusbaum C."/>
            <person name="Kahn D."/>
            <person name="Robinson-Rechavi M."/>
            <person name="Laudet V."/>
            <person name="Schachter V."/>
            <person name="Quetier F."/>
            <person name="Saurin W."/>
            <person name="Scarpelli C."/>
            <person name="Wincker P."/>
            <person name="Lander E.S."/>
            <person name="Weissenbach J."/>
            <person name="Roest Crollius H."/>
        </authorList>
    </citation>
    <scope>NUCLEOTIDE SEQUENCE [LARGE SCALE GENOMIC DNA]</scope>
</reference>
<dbReference type="AlphaFoldDB" id="Q4STL6"/>
<sequence length="33" mass="3827">RLTHDISLDEFEDDDLSEITEITDERGMSLNCN</sequence>
<dbReference type="OrthoDB" id="5965083at2759"/>